<evidence type="ECO:0000256" key="1">
    <source>
        <dbReference type="ARBA" id="ARBA00003510"/>
    </source>
</evidence>
<reference evidence="13 14" key="1">
    <citation type="submission" date="2024-09" db="EMBL/GenBank/DDBJ databases">
        <authorList>
            <person name="Sun Q."/>
            <person name="Mori K."/>
        </authorList>
    </citation>
    <scope>NUCLEOTIDE SEQUENCE [LARGE SCALE GENOMIC DNA]</scope>
    <source>
        <strain evidence="13 14">JCM 12763</strain>
    </source>
</reference>
<feature type="transmembrane region" description="Helical" evidence="10">
    <location>
        <begin position="251"/>
        <end position="268"/>
    </location>
</feature>
<dbReference type="InterPro" id="IPR005672">
    <property type="entry name" value="Phosphate_PstA"/>
</dbReference>
<dbReference type="Pfam" id="PF00528">
    <property type="entry name" value="BPD_transp_1"/>
    <property type="match status" value="1"/>
</dbReference>
<feature type="transmembrane region" description="Helical" evidence="10">
    <location>
        <begin position="58"/>
        <end position="76"/>
    </location>
</feature>
<feature type="transmembrane region" description="Helical" evidence="10">
    <location>
        <begin position="300"/>
        <end position="321"/>
    </location>
</feature>
<evidence type="ECO:0000256" key="8">
    <source>
        <dbReference type="ARBA" id="ARBA00022989"/>
    </source>
</evidence>
<comment type="subcellular location">
    <subcellularLocation>
        <location evidence="2 10">Cell membrane</location>
        <topology evidence="2 10">Multi-pass membrane protein</topology>
    </subcellularLocation>
</comment>
<evidence type="ECO:0000256" key="4">
    <source>
        <dbReference type="ARBA" id="ARBA00022448"/>
    </source>
</evidence>
<gene>
    <name evidence="13" type="primary">pstA</name>
    <name evidence="13" type="ORF">ACFFN0_07410</name>
</gene>
<evidence type="ECO:0000256" key="6">
    <source>
        <dbReference type="ARBA" id="ARBA00022592"/>
    </source>
</evidence>
<evidence type="ECO:0000256" key="11">
    <source>
        <dbReference type="SAM" id="MobiDB-lite"/>
    </source>
</evidence>
<comment type="caution">
    <text evidence="13">The sequence shown here is derived from an EMBL/GenBank/DDBJ whole genome shotgun (WGS) entry which is preliminary data.</text>
</comment>
<evidence type="ECO:0000256" key="3">
    <source>
        <dbReference type="ARBA" id="ARBA00007069"/>
    </source>
</evidence>
<accession>A0ABV5V246</accession>
<feature type="transmembrane region" description="Helical" evidence="10">
    <location>
        <begin position="82"/>
        <end position="102"/>
    </location>
</feature>
<comment type="function">
    <text evidence="1">Part of the binding-protein-dependent transport system for phosphate; probably responsible for the translocation of the substrate across the membrane.</text>
</comment>
<feature type="domain" description="ABC transmembrane type-1" evidence="12">
    <location>
        <begin position="179"/>
        <end position="391"/>
    </location>
</feature>
<keyword evidence="8 10" id="KW-1133">Transmembrane helix</keyword>
<dbReference type="InterPro" id="IPR051408">
    <property type="entry name" value="Phosphate_transprt_permease"/>
</dbReference>
<feature type="region of interest" description="Disordered" evidence="11">
    <location>
        <begin position="1"/>
        <end position="39"/>
    </location>
</feature>
<protein>
    <recommendedName>
        <fullName evidence="10">Phosphate transport system permease protein PstA</fullName>
    </recommendedName>
</protein>
<evidence type="ECO:0000313" key="14">
    <source>
        <dbReference type="Proteomes" id="UP001589613"/>
    </source>
</evidence>
<organism evidence="13 14">
    <name type="scientific">Ornithinimicrobium kibberense</name>
    <dbReference type="NCBI Taxonomy" id="282060"/>
    <lineage>
        <taxon>Bacteria</taxon>
        <taxon>Bacillati</taxon>
        <taxon>Actinomycetota</taxon>
        <taxon>Actinomycetes</taxon>
        <taxon>Micrococcales</taxon>
        <taxon>Ornithinimicrobiaceae</taxon>
        <taxon>Ornithinimicrobium</taxon>
    </lineage>
</organism>
<dbReference type="EMBL" id="JBHMAX010000015">
    <property type="protein sequence ID" value="MFB9731866.1"/>
    <property type="molecule type" value="Genomic_DNA"/>
</dbReference>
<name>A0ABV5V246_9MICO</name>
<evidence type="ECO:0000256" key="7">
    <source>
        <dbReference type="ARBA" id="ARBA00022692"/>
    </source>
</evidence>
<dbReference type="InterPro" id="IPR035906">
    <property type="entry name" value="MetI-like_sf"/>
</dbReference>
<feature type="transmembrane region" description="Helical" evidence="10">
    <location>
        <begin position="373"/>
        <end position="399"/>
    </location>
</feature>
<proteinExistence type="inferred from homology"/>
<evidence type="ECO:0000259" key="12">
    <source>
        <dbReference type="PROSITE" id="PS50928"/>
    </source>
</evidence>
<dbReference type="PANTHER" id="PTHR42922">
    <property type="entry name" value="PHOSPHATE TRANSPORT SYSTEM PERMEASE PROTEIN PSTA"/>
    <property type="match status" value="1"/>
</dbReference>
<dbReference type="NCBIfam" id="TIGR00974">
    <property type="entry name" value="3a0107s02c"/>
    <property type="match status" value="1"/>
</dbReference>
<feature type="transmembrane region" description="Helical" evidence="10">
    <location>
        <begin position="114"/>
        <end position="136"/>
    </location>
</feature>
<comment type="similarity">
    <text evidence="3 10">Belongs to the binding-protein-dependent transport system permease family. CysTW subfamily.</text>
</comment>
<dbReference type="CDD" id="cd06261">
    <property type="entry name" value="TM_PBP2"/>
    <property type="match status" value="1"/>
</dbReference>
<dbReference type="SUPFAM" id="SSF161098">
    <property type="entry name" value="MetI-like"/>
    <property type="match status" value="1"/>
</dbReference>
<dbReference type="PANTHER" id="PTHR42922:SF1">
    <property type="entry name" value="PHOSPHATE TRANSPORT SYSTEM PERMEASE PROTEIN PSTA"/>
    <property type="match status" value="1"/>
</dbReference>
<keyword evidence="9 10" id="KW-0472">Membrane</keyword>
<dbReference type="Proteomes" id="UP001589613">
    <property type="component" value="Unassembled WGS sequence"/>
</dbReference>
<keyword evidence="14" id="KW-1185">Reference proteome</keyword>
<feature type="compositionally biased region" description="Basic and acidic residues" evidence="11">
    <location>
        <begin position="9"/>
        <end position="39"/>
    </location>
</feature>
<keyword evidence="7 10" id="KW-0812">Transmembrane</keyword>
<sequence>MPAPIRPVPRPEQHGPDVPDHEVPREDLLHPADPPTGRRLDRVEGLVMSPLRPTTRRPVLVVGALAVLVAVFTWAVGLHPGAAVALGAVTHLVGVYAAYRVLGGHRVGVNQVMAALVHLAFALALLPLLSILWTVLTLGSGRGFDLQFLWQTMNGVTGVHDQAYVEGEADFVGGAFHAIAGTLVVTGLATLISVPIGLFTAIYLVEYGGGNRLSGAIRFFVDVMTGIPSIVAGLFAFALFAQIFGLRDAKMGLAGAVALSVLMIPTVVRNSEEMLRIVPRELREASLALGVPQWRTITKVVLPTAASGLASGITLAIARVIGETAPLLVAIGYARALNWNPLEGPMNTLAVYAYFMFTKPLSPAVREPSLERAWAAALLLVLVVVALNLLARLIATLFAPKTGR</sequence>
<keyword evidence="5 10" id="KW-1003">Cell membrane</keyword>
<dbReference type="RefSeq" id="WP_238330222.1">
    <property type="nucleotide sequence ID" value="NZ_JBHMAX010000015.1"/>
</dbReference>
<evidence type="ECO:0000313" key="13">
    <source>
        <dbReference type="EMBL" id="MFB9731866.1"/>
    </source>
</evidence>
<dbReference type="Gene3D" id="1.10.3720.10">
    <property type="entry name" value="MetI-like"/>
    <property type="match status" value="1"/>
</dbReference>
<evidence type="ECO:0000256" key="2">
    <source>
        <dbReference type="ARBA" id="ARBA00004651"/>
    </source>
</evidence>
<keyword evidence="4" id="KW-0813">Transport</keyword>
<dbReference type="PROSITE" id="PS50928">
    <property type="entry name" value="ABC_TM1"/>
    <property type="match status" value="1"/>
</dbReference>
<dbReference type="InterPro" id="IPR000515">
    <property type="entry name" value="MetI-like"/>
</dbReference>
<evidence type="ECO:0000256" key="5">
    <source>
        <dbReference type="ARBA" id="ARBA00022475"/>
    </source>
</evidence>
<evidence type="ECO:0000256" key="9">
    <source>
        <dbReference type="ARBA" id="ARBA00023136"/>
    </source>
</evidence>
<feature type="transmembrane region" description="Helical" evidence="10">
    <location>
        <begin position="217"/>
        <end position="245"/>
    </location>
</feature>
<evidence type="ECO:0000256" key="10">
    <source>
        <dbReference type="RuleBase" id="RU363043"/>
    </source>
</evidence>
<feature type="transmembrane region" description="Helical" evidence="10">
    <location>
        <begin position="178"/>
        <end position="205"/>
    </location>
</feature>
<keyword evidence="6" id="KW-0592">Phosphate transport</keyword>